<evidence type="ECO:0000313" key="3">
    <source>
        <dbReference type="Proteomes" id="UP000765509"/>
    </source>
</evidence>
<accession>A0A9Q3CJG0</accession>
<organism evidence="2 3">
    <name type="scientific">Austropuccinia psidii MF-1</name>
    <dbReference type="NCBI Taxonomy" id="1389203"/>
    <lineage>
        <taxon>Eukaryota</taxon>
        <taxon>Fungi</taxon>
        <taxon>Dikarya</taxon>
        <taxon>Basidiomycota</taxon>
        <taxon>Pucciniomycotina</taxon>
        <taxon>Pucciniomycetes</taxon>
        <taxon>Pucciniales</taxon>
        <taxon>Sphaerophragmiaceae</taxon>
        <taxon>Austropuccinia</taxon>
    </lineage>
</organism>
<comment type="caution">
    <text evidence="2">The sequence shown here is derived from an EMBL/GenBank/DDBJ whole genome shotgun (WGS) entry which is preliminary data.</text>
</comment>
<gene>
    <name evidence="2" type="ORF">O181_023471</name>
</gene>
<name>A0A9Q3CJG0_9BASI</name>
<keyword evidence="3" id="KW-1185">Reference proteome</keyword>
<feature type="region of interest" description="Disordered" evidence="1">
    <location>
        <begin position="33"/>
        <end position="68"/>
    </location>
</feature>
<dbReference type="EMBL" id="AVOT02007368">
    <property type="protein sequence ID" value="MBW0483756.1"/>
    <property type="molecule type" value="Genomic_DNA"/>
</dbReference>
<evidence type="ECO:0000313" key="2">
    <source>
        <dbReference type="EMBL" id="MBW0483756.1"/>
    </source>
</evidence>
<sequence length="68" mass="7718">MYPVHLQDLGIPRNQPEEQTGLLRSRRSGFGKHGDWINTEGNHAHTPIYLPIQQTTQTRGLERHGSST</sequence>
<dbReference type="AlphaFoldDB" id="A0A9Q3CJG0"/>
<feature type="region of interest" description="Disordered" evidence="1">
    <location>
        <begin position="1"/>
        <end position="20"/>
    </location>
</feature>
<proteinExistence type="predicted"/>
<dbReference type="Proteomes" id="UP000765509">
    <property type="component" value="Unassembled WGS sequence"/>
</dbReference>
<protein>
    <submittedName>
        <fullName evidence="2">Uncharacterized protein</fullName>
    </submittedName>
</protein>
<evidence type="ECO:0000256" key="1">
    <source>
        <dbReference type="SAM" id="MobiDB-lite"/>
    </source>
</evidence>
<reference evidence="2" key="1">
    <citation type="submission" date="2021-03" db="EMBL/GenBank/DDBJ databases">
        <title>Draft genome sequence of rust myrtle Austropuccinia psidii MF-1, a brazilian biotype.</title>
        <authorList>
            <person name="Quecine M.C."/>
            <person name="Pachon D.M.R."/>
            <person name="Bonatelli M.L."/>
            <person name="Correr F.H."/>
            <person name="Franceschini L.M."/>
            <person name="Leite T.F."/>
            <person name="Margarido G.R.A."/>
            <person name="Almeida C.A."/>
            <person name="Ferrarezi J.A."/>
            <person name="Labate C.A."/>
        </authorList>
    </citation>
    <scope>NUCLEOTIDE SEQUENCE</scope>
    <source>
        <strain evidence="2">MF-1</strain>
    </source>
</reference>